<dbReference type="Pfam" id="PF00109">
    <property type="entry name" value="ketoacyl-synt"/>
    <property type="match status" value="1"/>
</dbReference>
<evidence type="ECO:0000313" key="7">
    <source>
        <dbReference type="EMBL" id="QPP06097.1"/>
    </source>
</evidence>
<dbReference type="Pfam" id="PF16197">
    <property type="entry name" value="KAsynt_C_assoc"/>
    <property type="match status" value="1"/>
</dbReference>
<dbReference type="InterPro" id="IPR014030">
    <property type="entry name" value="Ketoacyl_synth_N"/>
</dbReference>
<dbReference type="RefSeq" id="WP_197349686.1">
    <property type="nucleotide sequence ID" value="NZ_CP048882.1"/>
</dbReference>
<dbReference type="InterPro" id="IPR032821">
    <property type="entry name" value="PKS_assoc"/>
</dbReference>
<dbReference type="SUPFAM" id="SSF51412">
    <property type="entry name" value="Inosine monophosphate dehydrogenase (IMPDH)"/>
    <property type="match status" value="2"/>
</dbReference>
<dbReference type="GO" id="GO:0016747">
    <property type="term" value="F:acyltransferase activity, transferring groups other than amino-acyl groups"/>
    <property type="evidence" value="ECO:0007669"/>
    <property type="project" value="UniProtKB-ARBA"/>
</dbReference>
<dbReference type="Gene3D" id="3.40.366.10">
    <property type="entry name" value="Malonyl-Coenzyme A Acyl Carrier Protein, domain 2"/>
    <property type="match status" value="1"/>
</dbReference>
<evidence type="ECO:0000256" key="2">
    <source>
        <dbReference type="ARBA" id="ARBA00022553"/>
    </source>
</evidence>
<dbReference type="InterPro" id="IPR020841">
    <property type="entry name" value="PKS_Beta-ketoAc_synthase_dom"/>
</dbReference>
<dbReference type="PANTHER" id="PTHR43074">
    <property type="entry name" value="OMEGA-3 POLYUNSATURATED FATTY ACID SYNTHASE PFAB-RELATED"/>
    <property type="match status" value="1"/>
</dbReference>
<dbReference type="KEGG" id="sbat:G4Z16_06460"/>
<dbReference type="Pfam" id="PF08659">
    <property type="entry name" value="KR"/>
    <property type="match status" value="1"/>
</dbReference>
<reference evidence="8" key="1">
    <citation type="submission" date="2020-02" db="EMBL/GenBank/DDBJ databases">
        <title>Streptomyces sp. ASO4wet.</title>
        <authorList>
            <person name="Risdian C."/>
            <person name="Landwehr W."/>
            <person name="Schupp P."/>
            <person name="Wink J."/>
        </authorList>
    </citation>
    <scope>NUCLEOTIDE SEQUENCE [LARGE SCALE GENOMIC DNA]</scope>
    <source>
        <strain evidence="8">ASO4wet</strain>
    </source>
</reference>
<dbReference type="SMART" id="SM00827">
    <property type="entry name" value="PKS_AT"/>
    <property type="match status" value="1"/>
</dbReference>
<keyword evidence="8" id="KW-1185">Reference proteome</keyword>
<dbReference type="SUPFAM" id="SSF52151">
    <property type="entry name" value="FabD/lysophospholipase-like"/>
    <property type="match status" value="1"/>
</dbReference>
<evidence type="ECO:0000256" key="5">
    <source>
        <dbReference type="SAM" id="MobiDB-lite"/>
    </source>
</evidence>
<dbReference type="InterPro" id="IPR016039">
    <property type="entry name" value="Thiolase-like"/>
</dbReference>
<dbReference type="SUPFAM" id="SSF47336">
    <property type="entry name" value="ACP-like"/>
    <property type="match status" value="2"/>
</dbReference>
<name>A0A7T1T485_9ACTN</name>
<dbReference type="InterPro" id="IPR014031">
    <property type="entry name" value="Ketoacyl_synth_C"/>
</dbReference>
<dbReference type="PANTHER" id="PTHR43074:SF1">
    <property type="entry name" value="BETA-KETOACYL SYNTHASE FAMILY PROTEIN-RELATED"/>
    <property type="match status" value="1"/>
</dbReference>
<keyword evidence="1" id="KW-0596">Phosphopantetheine</keyword>
<dbReference type="Gene3D" id="1.10.1200.10">
    <property type="entry name" value="ACP-like"/>
    <property type="match status" value="2"/>
</dbReference>
<dbReference type="InterPro" id="IPR016035">
    <property type="entry name" value="Acyl_Trfase/lysoPLipase"/>
</dbReference>
<dbReference type="Proteomes" id="UP000595046">
    <property type="component" value="Chromosome"/>
</dbReference>
<keyword evidence="2" id="KW-0597">Phosphoprotein</keyword>
<dbReference type="Gene3D" id="3.40.50.720">
    <property type="entry name" value="NAD(P)-binding Rossmann-like Domain"/>
    <property type="match status" value="1"/>
</dbReference>
<dbReference type="Gene3D" id="3.40.47.10">
    <property type="match status" value="1"/>
</dbReference>
<dbReference type="SUPFAM" id="SSF53901">
    <property type="entry name" value="Thiolase-like"/>
    <property type="match status" value="1"/>
</dbReference>
<dbReference type="InterPro" id="IPR036291">
    <property type="entry name" value="NAD(P)-bd_dom_sf"/>
</dbReference>
<dbReference type="InterPro" id="IPR014043">
    <property type="entry name" value="Acyl_transferase_dom"/>
</dbReference>
<dbReference type="InterPro" id="IPR013968">
    <property type="entry name" value="PKS_KR"/>
</dbReference>
<keyword evidence="4" id="KW-0045">Antibiotic biosynthesis</keyword>
<dbReference type="GO" id="GO:0017000">
    <property type="term" value="P:antibiotic biosynthetic process"/>
    <property type="evidence" value="ECO:0007669"/>
    <property type="project" value="UniProtKB-KW"/>
</dbReference>
<keyword evidence="3" id="KW-0808">Transferase</keyword>
<dbReference type="EMBL" id="CP048882">
    <property type="protein sequence ID" value="QPP06097.1"/>
    <property type="molecule type" value="Genomic_DNA"/>
</dbReference>
<dbReference type="InterPro" id="IPR052568">
    <property type="entry name" value="PKS-FAS_Synthase"/>
</dbReference>
<dbReference type="Pfam" id="PF00550">
    <property type="entry name" value="PP-binding"/>
    <property type="match status" value="2"/>
</dbReference>
<dbReference type="SMART" id="SM00822">
    <property type="entry name" value="PKS_KR"/>
    <property type="match status" value="1"/>
</dbReference>
<evidence type="ECO:0000313" key="8">
    <source>
        <dbReference type="Proteomes" id="UP000595046"/>
    </source>
</evidence>
<dbReference type="InterPro" id="IPR013785">
    <property type="entry name" value="Aldolase_TIM"/>
</dbReference>
<dbReference type="PROSITE" id="PS52004">
    <property type="entry name" value="KS3_2"/>
    <property type="match status" value="1"/>
</dbReference>
<dbReference type="InterPro" id="IPR001227">
    <property type="entry name" value="Ac_transferase_dom_sf"/>
</dbReference>
<dbReference type="Pfam" id="PF00698">
    <property type="entry name" value="Acyl_transf_1"/>
    <property type="match status" value="1"/>
</dbReference>
<evidence type="ECO:0000259" key="6">
    <source>
        <dbReference type="PROSITE" id="PS52004"/>
    </source>
</evidence>
<dbReference type="SUPFAM" id="SSF51735">
    <property type="entry name" value="NAD(P)-binding Rossmann-fold domains"/>
    <property type="match status" value="2"/>
</dbReference>
<dbReference type="SMART" id="SM00825">
    <property type="entry name" value="PKS_KS"/>
    <property type="match status" value="1"/>
</dbReference>
<evidence type="ECO:0000256" key="1">
    <source>
        <dbReference type="ARBA" id="ARBA00022450"/>
    </source>
</evidence>
<dbReference type="InterPro" id="IPR036736">
    <property type="entry name" value="ACP-like_sf"/>
</dbReference>
<dbReference type="CDD" id="cd00833">
    <property type="entry name" value="PKS"/>
    <property type="match status" value="1"/>
</dbReference>
<protein>
    <submittedName>
        <fullName evidence="7">SDR family NAD(P)-dependent oxidoreductase</fullName>
    </submittedName>
</protein>
<dbReference type="Pfam" id="PF03060">
    <property type="entry name" value="NMO"/>
    <property type="match status" value="2"/>
</dbReference>
<dbReference type="InterPro" id="IPR009081">
    <property type="entry name" value="PP-bd_ACP"/>
</dbReference>
<feature type="region of interest" description="Disordered" evidence="5">
    <location>
        <begin position="1928"/>
        <end position="1953"/>
    </location>
</feature>
<proteinExistence type="predicted"/>
<dbReference type="InterPro" id="IPR057326">
    <property type="entry name" value="KR_dom"/>
</dbReference>
<dbReference type="InterPro" id="IPR016036">
    <property type="entry name" value="Malonyl_transacylase_ACP-bd"/>
</dbReference>
<dbReference type="Pfam" id="PF02801">
    <property type="entry name" value="Ketoacyl-synt_C"/>
    <property type="match status" value="1"/>
</dbReference>
<dbReference type="SUPFAM" id="SSF55048">
    <property type="entry name" value="Probable ACP-binding domain of malonyl-CoA ACP transacylase"/>
    <property type="match status" value="1"/>
</dbReference>
<gene>
    <name evidence="7" type="ORF">G4Z16_06460</name>
</gene>
<evidence type="ECO:0000256" key="4">
    <source>
        <dbReference type="ARBA" id="ARBA00023194"/>
    </source>
</evidence>
<organism evidence="7 8">
    <name type="scientific">Streptomyces bathyalis</name>
    <dbReference type="NCBI Taxonomy" id="2710756"/>
    <lineage>
        <taxon>Bacteria</taxon>
        <taxon>Bacillati</taxon>
        <taxon>Actinomycetota</taxon>
        <taxon>Actinomycetes</taxon>
        <taxon>Kitasatosporales</taxon>
        <taxon>Streptomycetaceae</taxon>
        <taxon>Streptomyces</taxon>
    </lineage>
</organism>
<feature type="domain" description="Ketosynthase family 3 (KS3)" evidence="6">
    <location>
        <begin position="689"/>
        <end position="1130"/>
    </location>
</feature>
<evidence type="ECO:0000256" key="3">
    <source>
        <dbReference type="ARBA" id="ARBA00022679"/>
    </source>
</evidence>
<dbReference type="Gene3D" id="3.30.70.250">
    <property type="entry name" value="Malonyl-CoA ACP transacylase, ACP-binding"/>
    <property type="match status" value="1"/>
</dbReference>
<accession>A0A7T1T485</accession>
<dbReference type="Gene3D" id="3.20.20.70">
    <property type="entry name" value="Aldolase class I"/>
    <property type="match status" value="2"/>
</dbReference>
<sequence length="2436" mass="251377">MRMLDTDASHVSSRSNPVIAINPLHRPSPRLTAGACAAGALGVLELPAGDGALREAAEHLDRTNRWTARPFGVRIRPGCPVTDGDLPDAAETVLIADPARSPGEFGGRRVLVEVTGLDEARRAAASGAHGLIVRGTEAGGRAGELSTFVLLQQVLAALGGGGRDGLPDGMPVWACGGIGPHTAAAAVAGGAAGVVLDTQLALLDEAGLPLEITQALSGLDGSETVLHHGMRVLRRRGPGAPELPEDAGEFISRIGGDDLRSQFLPIGQDAFLAASFARRWNSVTDVVRGIREAVAAAVQDDQAATALGPGAPGAVALGTRLPVAQGPMTRVSDQPDFAAAVAADGALPFLALALAAAGQTRTMLEATKSALGEAPWGVGILGFADEEIRAAQLEVVRQVRPTHAIIAGGRPAQAAALEAEGISTFLHVPSPGLLRQFLAAGARKFIFEGAECGGHVGPRNSFPLWEAQAEILLEFVAKERPGAAGEITVLFAGGVHDERSASMVAALAAPLTRAGVATGVLMGTAYLFTQEAVDAGAILPRFQQQVVAAERTDLLETAPGHATRCAHSAFTSHFSSLKDQLREAGVPEREIWEQLEKFNVGRLRVASKGIERVGPELRGVDEQRQGDEGMFMAGEVCVLRRNVTTVAALHESVGERAAALLRVRAHRLRDELGLATSGSGVEEESRAEPLRIAIVGMAGMFPGAEDLTAFWANVLAGKDCVTEVPEERWDPDLYYAPDGDGERTPSRWGGFLPEIPFDPLSFGIPPASLASIEPVQLLALEAARRALADAGCEGRPVDHSRTSVVFGAEAGSDLSNASVLRTVLPAYLGGDLPAALDEQLPHLTEDSFPGVLANVIAGRIANRLNLGGANYTVDAACASSLTAVDVACKELVTGTSDMVLCGGADLHNGINDYLLFSSVHALSPTGRSSTFDDSADGIALGEGVGCVVLKRLADAERDGDRIYAVIDGVGSASDGRALGLTAPRPEGQRAALTRAYRNAGVTPAQIGLVEAHGTGTVVGDRTELTTLTEVFTEAGAAPGSCAIGSVKSQIGHTKCAAGLAGLIKTTLALYHGVKPPTLHIEEPNAAWNQDSSPFFFHSAARPWAAEASERVAGVSAFGFGGTNFHAVLRAYDQAPSVHSSDEWPVELFTFRGKDAESAQRAVSRLLEKVEQAGNGGTWRLRDYALGAARVSDSAAVRGEPVRIALLAQSVAELPGLLRRAAEGAHDPAAGIFAAGGSTTGAGAAGTPTGTESGGGAVAFLFPGQGSQRPGMLADLFVAFPELQRYLHMGSRWADALYPPTAFDEATADAQLARITDTAVAQPTLGIVELAAADLLASLGIRPDMAAGHSYGELVALGVAGALSPQDVLTASAARAEAILDQIPDEGDAGAMAAVTALPEKVDEVLALAGLDGEVVTANRNSPRQTVISGPTEAVTKAVGHLKDAGLSAKTLQVACAFHSPLVAGAGEAFARTLQSMYIHAPGLPVWSNSTAEPYDAVPHAVRAGLAEQIGSPVRFAEQIESMYAAGARVFTEVGPGKVLTRLVSAILGDRPHSTVTFEDARRGGLYGFLAGVAQLAVAGTDVRTGKLYQGRDAVDPESATPGKPVGWTVDGQLIRLADGTIPPNALRPPRPVTELIVPEPPTQDSPTLSGPDALIAEFLRSSREMVTAQRDVLLRYLGAADLPPAPAGSPALPAPSVTLPAAPAPMAAASTPAAPAEPVASPAAAAPSGTAAVLSAEAVLESVLSVVAERTGYPVDMIEPDLDLEADLSVDSIKRAEIAGELAVRLGLPVGQDADVEELSTARTAAGITELLVARIGSAAPEPVASPAAAAPSGSAAVLSAEAVLESVLSVVAERTGYPVDMIEPGLDLEADLSVDSIKRAEIAGELAVRLGLPVGQDADVEELSTARTAAGITELLVARLAPAAGTEAPQAAAPGTTPAQAESGASEEPAAGSAVVVAPQRLEFTEVELPAPPAPTLAEGTTVTVLGGGSLGTLVAERLREVGALPQTVPDGQRLPEELGEIVFHLHFLQSPEATLPDTFPLFQGVLASGPVRLIGAERRAEGAASGLRGFFRSVAREYENVAATLVEVGADDDPETVARVLVAELGATEREPVVLAEGGRRRALKLAPKDLGAVAATGAGPAGDGVSEAAAAGLDRDSVLLLVGGARGITARFARTVAAASRCRIELLGRTPVPPQSEDPATAAASGRDELRTAFIASGMKSPAEIERAVSAVLAEREVRETLSALRESGSQARYRSIDALDEEAVRAAVKEIHAEHGRLDGVVYAAGVIEDKLIAEKSPESFRRVFSTKADGARVLLDALGALPESPRFAVLFGSIAGALGNRGQADYAAANDALEELGRRWSTEDRRGLTVHWGPWAASETNSGMVTPELMRSYAARGIELLDPEEGPLSLLRELAWGAPTVHAVVAAASGW</sequence>